<proteinExistence type="predicted"/>
<keyword evidence="6" id="KW-1185">Reference proteome</keyword>
<keyword evidence="1" id="KW-0328">Glycosyltransferase</keyword>
<dbReference type="InterPro" id="IPR049625">
    <property type="entry name" value="Glyco_transf_61_cat"/>
</dbReference>
<dbReference type="Pfam" id="PF04577">
    <property type="entry name" value="Glyco_transf_61"/>
    <property type="match status" value="1"/>
</dbReference>
<evidence type="ECO:0000313" key="6">
    <source>
        <dbReference type="Proteomes" id="UP001212152"/>
    </source>
</evidence>
<evidence type="ECO:0000313" key="5">
    <source>
        <dbReference type="EMBL" id="KAJ3170868.1"/>
    </source>
</evidence>
<dbReference type="InterPro" id="IPR007657">
    <property type="entry name" value="Glycosyltransferase_61"/>
</dbReference>
<dbReference type="PANTHER" id="PTHR20961">
    <property type="entry name" value="GLYCOSYLTRANSFERASE"/>
    <property type="match status" value="1"/>
</dbReference>
<reference evidence="5" key="1">
    <citation type="submission" date="2020-05" db="EMBL/GenBank/DDBJ databases">
        <title>Phylogenomic resolution of chytrid fungi.</title>
        <authorList>
            <person name="Stajich J.E."/>
            <person name="Amses K."/>
            <person name="Simmons R."/>
            <person name="Seto K."/>
            <person name="Myers J."/>
            <person name="Bonds A."/>
            <person name="Quandt C.A."/>
            <person name="Barry K."/>
            <person name="Liu P."/>
            <person name="Grigoriev I."/>
            <person name="Longcore J.E."/>
            <person name="James T.Y."/>
        </authorList>
    </citation>
    <scope>NUCLEOTIDE SEQUENCE</scope>
    <source>
        <strain evidence="5">JEL0379</strain>
    </source>
</reference>
<dbReference type="Proteomes" id="UP001212152">
    <property type="component" value="Unassembled WGS sequence"/>
</dbReference>
<gene>
    <name evidence="5" type="ORF">HDU87_008696</name>
</gene>
<keyword evidence="3" id="KW-0325">Glycoprotein</keyword>
<sequence length="456" mass="51159">MMTISRKGRAAVAVVLLLCCSLLLLHLVAFNPTTLSSASRVRNWSALAYQPAASPSDPSSIDCTSPLTLKSSCHATNVCFYQNHLHVFSDSPEVKARFHGQTFLLAPMHNQALRKNRLQQFGPYPYSQRINVRVTGSAEEARLPAKRKWVNEQVAVIAFTGLGHYGHWLMDAAAPVFRLMKNWGRLDYNTRIWTRGAQPGPPIAMPDAWSSVVKHPLSVLEEEVTLAQHQGSMLCMRDMLWGLQIGAFSRKYDPFHFDFRDWAIEHLNINVPRPERPKMIIDSRQCPKRCLQNEAELITQLRARFGDIMDVEPVRFEGMTLRAQISKMQEATILLGASGTGTHNAIFLRNNSVVVDIMSTWVHTKQLKSEYYANSHICGANSPQTILCLAIWTSPSTTLAKEAVINDPNLSLARDLPLLVDIPALMLEIEGAILPHGLNEELINEIMSKEVFDDKL</sequence>
<evidence type="ECO:0000256" key="2">
    <source>
        <dbReference type="ARBA" id="ARBA00022679"/>
    </source>
</evidence>
<protein>
    <recommendedName>
        <fullName evidence="4">Glycosyltransferase 61 catalytic domain-containing protein</fullName>
    </recommendedName>
</protein>
<comment type="caution">
    <text evidence="5">The sequence shown here is derived from an EMBL/GenBank/DDBJ whole genome shotgun (WGS) entry which is preliminary data.</text>
</comment>
<name>A0AAD5TDW0_9FUNG</name>
<organism evidence="5 6">
    <name type="scientific">Geranomyces variabilis</name>
    <dbReference type="NCBI Taxonomy" id="109894"/>
    <lineage>
        <taxon>Eukaryota</taxon>
        <taxon>Fungi</taxon>
        <taxon>Fungi incertae sedis</taxon>
        <taxon>Chytridiomycota</taxon>
        <taxon>Chytridiomycota incertae sedis</taxon>
        <taxon>Chytridiomycetes</taxon>
        <taxon>Spizellomycetales</taxon>
        <taxon>Powellomycetaceae</taxon>
        <taxon>Geranomyces</taxon>
    </lineage>
</organism>
<evidence type="ECO:0000256" key="3">
    <source>
        <dbReference type="ARBA" id="ARBA00023180"/>
    </source>
</evidence>
<feature type="domain" description="Glycosyltransferase 61 catalytic" evidence="4">
    <location>
        <begin position="165"/>
        <end position="355"/>
    </location>
</feature>
<dbReference type="AlphaFoldDB" id="A0AAD5TDW0"/>
<evidence type="ECO:0000259" key="4">
    <source>
        <dbReference type="Pfam" id="PF04577"/>
    </source>
</evidence>
<dbReference type="GO" id="GO:0016757">
    <property type="term" value="F:glycosyltransferase activity"/>
    <property type="evidence" value="ECO:0007669"/>
    <property type="project" value="UniProtKB-KW"/>
</dbReference>
<dbReference type="EMBL" id="JADGJQ010000092">
    <property type="protein sequence ID" value="KAJ3170868.1"/>
    <property type="molecule type" value="Genomic_DNA"/>
</dbReference>
<accession>A0AAD5TDW0</accession>
<keyword evidence="2" id="KW-0808">Transferase</keyword>
<evidence type="ECO:0000256" key="1">
    <source>
        <dbReference type="ARBA" id="ARBA00022676"/>
    </source>
</evidence>